<evidence type="ECO:0000256" key="9">
    <source>
        <dbReference type="ARBA" id="ARBA00022741"/>
    </source>
</evidence>
<dbReference type="EC" id="2.7.7.88" evidence="21"/>
<evidence type="ECO:0000256" key="16">
    <source>
        <dbReference type="ARBA" id="ARBA00024494"/>
    </source>
</evidence>
<proteinExistence type="inferred from homology"/>
<evidence type="ECO:0000256" key="12">
    <source>
        <dbReference type="ARBA" id="ARBA00022844"/>
    </source>
</evidence>
<dbReference type="Pfam" id="PF14318">
    <property type="entry name" value="Mononeg_mRNAcap"/>
    <property type="match status" value="1"/>
</dbReference>
<organism evidence="24">
    <name type="scientific">Antarctic penguin virus C</name>
    <dbReference type="NCBI Taxonomy" id="2006074"/>
    <lineage>
        <taxon>Viruses</taxon>
        <taxon>Riboviria</taxon>
        <taxon>Orthornavirae</taxon>
        <taxon>Negarnaviricota</taxon>
        <taxon>Haploviricotina</taxon>
        <taxon>Monjiviricetes</taxon>
        <taxon>Mononegavirales</taxon>
        <taxon>Paramyxoviridae</taxon>
        <taxon>Avulavirinae</taxon>
        <taxon>Orthoavulavirus</taxon>
        <taxon>Orthoavulavirus oneillense</taxon>
        <taxon>Avian orthoavulavirus 19</taxon>
    </lineage>
</organism>
<dbReference type="PROSITE" id="PS50526">
    <property type="entry name" value="RDRP_SSRNA_NEG_NONSEG"/>
    <property type="match status" value="1"/>
</dbReference>
<comment type="catalytic activity">
    <reaction evidence="21">
        <text>RNA(n) + a ribonucleoside 5'-triphosphate = RNA(n+1) + diphosphate</text>
        <dbReference type="Rhea" id="RHEA:21248"/>
        <dbReference type="Rhea" id="RHEA-COMP:14527"/>
        <dbReference type="Rhea" id="RHEA-COMP:17342"/>
        <dbReference type="ChEBI" id="CHEBI:33019"/>
        <dbReference type="ChEBI" id="CHEBI:61557"/>
        <dbReference type="ChEBI" id="CHEBI:140395"/>
        <dbReference type="EC" id="2.7.7.48"/>
    </reaction>
</comment>
<dbReference type="EC" id="2.7.7.48" evidence="21"/>
<comment type="catalytic activity">
    <reaction evidence="16">
        <text>a 5'-end triphospho-adenylyl-adenylyl-cytidylyl-adenosine in mRNA + GDP + H(+) = a 5'-end (5'-triphosphoguanosine)-adenylyl-adenylyl-cytidylyl-adenosine in mRNA + diphosphate</text>
        <dbReference type="Rhea" id="RHEA:65436"/>
        <dbReference type="Rhea" id="RHEA-COMP:16797"/>
        <dbReference type="Rhea" id="RHEA-COMP:16799"/>
        <dbReference type="ChEBI" id="CHEBI:15378"/>
        <dbReference type="ChEBI" id="CHEBI:33019"/>
        <dbReference type="ChEBI" id="CHEBI:58189"/>
        <dbReference type="ChEBI" id="CHEBI:156484"/>
        <dbReference type="ChEBI" id="CHEBI:156503"/>
        <dbReference type="EC" id="2.7.7.88"/>
    </reaction>
</comment>
<dbReference type="EMBL" id="KY452444">
    <property type="protein sequence ID" value="ARU83023.1"/>
    <property type="molecule type" value="Viral_cRNA"/>
</dbReference>
<keyword evidence="21" id="KW-1035">Host cytoplasm</keyword>
<comment type="function">
    <text evidence="1 21">RNA-directed RNA polymerase that catalyzes the replication of viral genomic RNA. The template is composed of the viral RNA tightly encapsidated by the nucleoprotein (N). The replicase mode is dependent on intracellular N protein concentration. In this mode, the polymerase replicates the whole viral genome without recognizing transcriptional signals, and the replicated genome is not caped or polyadenylated.</text>
</comment>
<dbReference type="NCBIfam" id="TIGR04198">
    <property type="entry name" value="paramyx_RNAcap"/>
    <property type="match status" value="1"/>
</dbReference>
<dbReference type="InterPro" id="IPR014023">
    <property type="entry name" value="Mononeg_RNA_pol_cat"/>
</dbReference>
<feature type="domain" description="Mononegavirus-type SAM-dependent 2'-O-MTase" evidence="23">
    <location>
        <begin position="1764"/>
        <end position="1977"/>
    </location>
</feature>
<protein>
    <recommendedName>
        <fullName evidence="21">RNA-directed RNA polymerase L</fullName>
        <shortName evidence="21">Protein L</shortName>
    </recommendedName>
    <alternativeName>
        <fullName evidence="21">Large structural protein</fullName>
    </alternativeName>
    <alternativeName>
        <fullName evidence="21">Replicase</fullName>
    </alternativeName>
    <alternativeName>
        <fullName evidence="21">Transcriptase</fullName>
    </alternativeName>
    <domain>
        <recommendedName>
            <fullName evidence="21">RNA-directed RNA polymerase</fullName>
            <ecNumber evidence="21">2.7.7.48</ecNumber>
        </recommendedName>
    </domain>
    <domain>
        <recommendedName>
            <fullName evidence="21">GTP phosphohydrolase</fullName>
            <ecNumber evidence="21">3.6.1.-</ecNumber>
        </recommendedName>
    </domain>
    <domain>
        <recommendedName>
            <fullName evidence="21">GDP polyribonucleotidyltransferase</fullName>
            <ecNumber evidence="21">2.7.7.88</ecNumber>
        </recommendedName>
        <alternativeName>
            <fullName evidence="21">PRNTase</fullName>
        </alternativeName>
    </domain>
    <domain>
        <recommendedName>
            <fullName evidence="21">mRNA (nucleoside-2'-O-)-methyltransferase</fullName>
            <shortName evidence="21">N1-2'-O-MTase</shortName>
            <ecNumber evidence="21">2.1.1.-</ecNumber>
        </recommendedName>
    </domain>
    <domain>
        <recommendedName>
            <fullName evidence="21">mRNA (guanine-N(7)-)-methyltransferase</fullName>
            <shortName evidence="21">G-N7-MTase</shortName>
        </recommendedName>
    </domain>
</protein>
<reference evidence="24" key="1">
    <citation type="submission" date="2017-01" db="EMBL/GenBank/DDBJ databases">
        <title>Novel clade of avian paramyxoviruses in Antarctic Penguins.</title>
        <authorList>
            <person name="Neira V."/>
            <person name="Barriga G."/>
            <person name="Verdugo C."/>
            <person name="Mor S."/>
            <person name="Ng T.F.F."/>
            <person name="Del Rio J J."/>
            <person name="Tapia R."/>
            <person name="Garcia V."/>
            <person name="Rodrigues P."/>
            <person name="Briceno C."/>
            <person name="Medina R."/>
            <person name="Gonzalez-Acuna D."/>
        </authorList>
    </citation>
    <scope>NUCLEOTIDE SEQUENCE [LARGE SCALE GENOMIC DNA]</scope>
    <source>
        <strain evidence="24">003</strain>
    </source>
</reference>
<evidence type="ECO:0000256" key="11">
    <source>
        <dbReference type="ARBA" id="ARBA00022840"/>
    </source>
</evidence>
<comment type="subcellular location">
    <subcellularLocation>
        <location evidence="21">Virion</location>
    </subcellularLocation>
    <subcellularLocation>
        <location evidence="21">Host cytoplasm</location>
    </subcellularLocation>
</comment>
<keyword evidence="14 21" id="KW-0506">mRNA capping</keyword>
<dbReference type="InterPro" id="IPR039736">
    <property type="entry name" value="L_poly_C"/>
</dbReference>
<dbReference type="EC" id="2.1.1.-" evidence="21"/>
<name>A0A1Y0KCC6_9MONO</name>
<evidence type="ECO:0000256" key="10">
    <source>
        <dbReference type="ARBA" id="ARBA00022801"/>
    </source>
</evidence>
<dbReference type="PROSITE" id="PS51590">
    <property type="entry name" value="SAM_MT_MNV_L"/>
    <property type="match status" value="1"/>
</dbReference>
<dbReference type="GO" id="GO:0004482">
    <property type="term" value="F:mRNA 5'-cap (guanine-N7-)-methyltransferase activity"/>
    <property type="evidence" value="ECO:0007669"/>
    <property type="project" value="InterPro"/>
</dbReference>
<evidence type="ECO:0000313" key="24">
    <source>
        <dbReference type="EMBL" id="ARU83023.1"/>
    </source>
</evidence>
<keyword evidence="5 21" id="KW-0507">mRNA processing</keyword>
<evidence type="ECO:0000256" key="19">
    <source>
        <dbReference type="ARBA" id="ARBA00047370"/>
    </source>
</evidence>
<keyword evidence="7 21" id="KW-0949">S-adenosyl-L-methionine</keyword>
<dbReference type="RefSeq" id="YP_009508522.1">
    <property type="nucleotide sequence ID" value="NC_039019.1"/>
</dbReference>
<keyword evidence="9 21" id="KW-0547">Nucleotide-binding</keyword>
<accession>A0A1Y0KCC6</accession>
<keyword evidence="3 21" id="KW-0696">RNA-directed RNA polymerase</keyword>
<comment type="similarity">
    <text evidence="2 21">Belongs to the paramyxovirus L protein family.</text>
</comment>
<evidence type="ECO:0000256" key="4">
    <source>
        <dbReference type="ARBA" id="ARBA00022603"/>
    </source>
</evidence>
<comment type="catalytic activity">
    <reaction evidence="17 21">
        <text>a 5'-end (5'-triphosphoguanosine)-(2'-O-methyladenylyl)-adenylyl-cytidylyl-adenosine in mRNA + S-adenosyl-L-methionine = a 5'-end (N(7)-methyl 5'-triphosphoguanosine)-(2'-O-methyladenylyl)-adenylyl-cytidylyl-adenosine in mRNA + S-adenosyl-L-homocysteine</text>
        <dbReference type="Rhea" id="RHEA:65440"/>
        <dbReference type="Rhea" id="RHEA-COMP:16798"/>
        <dbReference type="Rhea" id="RHEA-COMP:16801"/>
        <dbReference type="ChEBI" id="CHEBI:57856"/>
        <dbReference type="ChEBI" id="CHEBI:59789"/>
        <dbReference type="ChEBI" id="CHEBI:156482"/>
        <dbReference type="ChEBI" id="CHEBI:156483"/>
    </reaction>
</comment>
<evidence type="ECO:0000259" key="23">
    <source>
        <dbReference type="PROSITE" id="PS51590"/>
    </source>
</evidence>
<keyword evidence="12 21" id="KW-0946">Virion</keyword>
<evidence type="ECO:0000256" key="5">
    <source>
        <dbReference type="ARBA" id="ARBA00022664"/>
    </source>
</evidence>
<dbReference type="GeneID" id="37619994"/>
<evidence type="ECO:0000256" key="14">
    <source>
        <dbReference type="ARBA" id="ARBA00023042"/>
    </source>
</evidence>
<dbReference type="InterPro" id="IPR025786">
    <property type="entry name" value="Mononega_L_MeTrfase"/>
</dbReference>
<keyword evidence="10" id="KW-0378">Hydrolase</keyword>
<dbReference type="KEGG" id="vg:37619994"/>
<dbReference type="GO" id="GO:0030430">
    <property type="term" value="C:host cell cytoplasm"/>
    <property type="evidence" value="ECO:0007669"/>
    <property type="project" value="UniProtKB-SubCell"/>
</dbReference>
<evidence type="ECO:0000256" key="17">
    <source>
        <dbReference type="ARBA" id="ARBA00024499"/>
    </source>
</evidence>
<evidence type="ECO:0000256" key="20">
    <source>
        <dbReference type="ARBA" id="ARBA00048548"/>
    </source>
</evidence>
<evidence type="ECO:0000256" key="15">
    <source>
        <dbReference type="ARBA" id="ARBA00023268"/>
    </source>
</evidence>
<evidence type="ECO:0000256" key="1">
    <source>
        <dbReference type="ARBA" id="ARBA00003132"/>
    </source>
</evidence>
<keyword evidence="6 21" id="KW-0808">Transferase</keyword>
<dbReference type="GO" id="GO:0005524">
    <property type="term" value="F:ATP binding"/>
    <property type="evidence" value="ECO:0007669"/>
    <property type="project" value="UniProtKB-KW"/>
</dbReference>
<dbReference type="GO" id="GO:0003968">
    <property type="term" value="F:RNA-directed RNA polymerase activity"/>
    <property type="evidence" value="ECO:0007669"/>
    <property type="project" value="UniProtKB-KW"/>
</dbReference>
<keyword evidence="15" id="KW-0511">Multifunctional enzyme</keyword>
<dbReference type="Proteomes" id="UP000241080">
    <property type="component" value="Segment"/>
</dbReference>
<evidence type="ECO:0000256" key="8">
    <source>
        <dbReference type="ARBA" id="ARBA00022695"/>
    </source>
</evidence>
<comment type="function">
    <text evidence="21">RNA-directed RNA polymerase that catalyzes the transcription of viral mRNAs, their capping and polyadenylation. The template is composed of the viral RNA tightly encapsidated by the nucleoprotein (N). The viral polymerase binds to the genomic RNA at the 3' leader promoter, and transcribes subsequently all viral mRNAs with a decreasing efficiency. The first gene is the most transcribed, and the last the least transcribed. The viral phosphoprotein acts as a processivity factor. Capping is concomitant with initiation of mRNA transcription. Indeed, a GDP polyribonucleotidyl transferase (PRNTase) adds the cap structure when the nascent RNA chain length has reached few nucleotides. Ribose 2'-O methylation of viral mRNA cap precedes and facilitates subsequent guanine-N-7 methylation, both activities being carried by the viral polymerase. Polyadenylation of mRNAs occur by a stuttering mechanism at a slipery stop site present at the end viral genes. After finishing transcription of a mRNA, the polymerase can resume transcription of the downstream gene.</text>
</comment>
<comment type="catalytic activity">
    <reaction evidence="18 21">
        <text>a 5'-end (5'-triphosphoguanosine)-adenylyl-adenylyl-cytidylyl-adenosine in mRNA + S-adenosyl-L-methionine = a 5'-end (5'-triphosphoguanosine)-(2'-O-methyladenylyl)-adenylyl-cytidylyl-adenosine in mRNA + S-adenosyl-L-homocysteine + H(+)</text>
        <dbReference type="Rhea" id="RHEA:65380"/>
        <dbReference type="Rhea" id="RHEA-COMP:16797"/>
        <dbReference type="Rhea" id="RHEA-COMP:16801"/>
        <dbReference type="ChEBI" id="CHEBI:15378"/>
        <dbReference type="ChEBI" id="CHEBI:57856"/>
        <dbReference type="ChEBI" id="CHEBI:59789"/>
        <dbReference type="ChEBI" id="CHEBI:156482"/>
        <dbReference type="ChEBI" id="CHEBI:156484"/>
    </reaction>
</comment>
<evidence type="ECO:0000256" key="2">
    <source>
        <dbReference type="ARBA" id="ARBA00007934"/>
    </source>
</evidence>
<dbReference type="GO" id="GO:0003924">
    <property type="term" value="F:GTPase activity"/>
    <property type="evidence" value="ECO:0007669"/>
    <property type="project" value="RHEA"/>
</dbReference>
<evidence type="ECO:0000256" key="7">
    <source>
        <dbReference type="ARBA" id="ARBA00022691"/>
    </source>
</evidence>
<evidence type="ECO:0000256" key="6">
    <source>
        <dbReference type="ARBA" id="ARBA00022679"/>
    </source>
</evidence>
<dbReference type="InterPro" id="IPR016269">
    <property type="entry name" value="RNA-dir_pol_paramyxovirus"/>
</dbReference>
<keyword evidence="13 21" id="KW-0693">Viral RNA replication</keyword>
<evidence type="ECO:0000256" key="18">
    <source>
        <dbReference type="ARBA" id="ARBA00047332"/>
    </source>
</evidence>
<dbReference type="EC" id="3.6.1.-" evidence="21"/>
<comment type="catalytic activity">
    <reaction evidence="19">
        <text>a 5'-end (5'-triphosphoguanosine)-adenylyl-adenylyl-cytidylyl-adenosine in mRNA + 2 S-adenosyl-L-methionine = a 5'-end (N(7)-methyl 5'-triphosphoguanosine)-(2'-O-methyladenylyl)-adenylyl-cytidylyl-adenosine in mRNA + 2 S-adenosyl-L-homocysteine + H(+)</text>
        <dbReference type="Rhea" id="RHEA:65376"/>
        <dbReference type="Rhea" id="RHEA-COMP:16797"/>
        <dbReference type="Rhea" id="RHEA-COMP:16798"/>
        <dbReference type="ChEBI" id="CHEBI:15378"/>
        <dbReference type="ChEBI" id="CHEBI:57856"/>
        <dbReference type="ChEBI" id="CHEBI:59789"/>
        <dbReference type="ChEBI" id="CHEBI:156483"/>
        <dbReference type="ChEBI" id="CHEBI:156484"/>
        <dbReference type="EC" id="2.1.1.375"/>
    </reaction>
</comment>
<dbReference type="GO" id="GO:0044423">
    <property type="term" value="C:virion component"/>
    <property type="evidence" value="ECO:0007669"/>
    <property type="project" value="UniProtKB-KW"/>
</dbReference>
<dbReference type="Pfam" id="PF00946">
    <property type="entry name" value="Mononeg_RNA_pol"/>
    <property type="match status" value="1"/>
</dbReference>
<evidence type="ECO:0000313" key="25">
    <source>
        <dbReference type="Proteomes" id="UP000241080"/>
    </source>
</evidence>
<feature type="domain" description="RdRp catalytic" evidence="22">
    <location>
        <begin position="653"/>
        <end position="837"/>
    </location>
</feature>
<evidence type="ECO:0000256" key="13">
    <source>
        <dbReference type="ARBA" id="ARBA00022953"/>
    </source>
</evidence>
<dbReference type="PIRSF" id="PIRSF000830">
    <property type="entry name" value="RNA_pol_ParamyxoV"/>
    <property type="match status" value="1"/>
</dbReference>
<keyword evidence="25" id="KW-1185">Reference proteome</keyword>
<evidence type="ECO:0000256" key="21">
    <source>
        <dbReference type="PIRNR" id="PIRNR000830"/>
    </source>
</evidence>
<evidence type="ECO:0000256" key="3">
    <source>
        <dbReference type="ARBA" id="ARBA00022484"/>
    </source>
</evidence>
<keyword evidence="8 21" id="KW-0548">Nucleotidyltransferase</keyword>
<sequence length="2217" mass="250885">MGALRKNYGQKLGLRRDMSTKTQILLPDSHLSSPLILHKLLYYWRLSGLPLPLEHEHDDLIATRNWYKIASSNEDTIQRCIATGKLAHQYLNHHKPIIPICHPRTLPWLTHLQSTDVRKKFFRIADLIRTAVQRNKGKFIELTLQVQERLGRRRAHEHHSTHSNLTAQTSQEFNSLCKQPDIWFTGLWSEAKMIWLQIKQMNRFMVLSARSGTLRHNCVTLNLDKGVVIISTDLIVIINQVNNTFTCLYPEMVLMYSDMLEGRSATAMFTQMIEFLEPLHDRIQDLLQLVDSVFEQLGNPGYEIVALLESMAYASVQLHEPTSEYVGQFFKFNLGELYDILVNKMGYDTTCKLISIISRIYSGLTEDQGAEMLCMLRHWGHPLLSARQAAGKVRESMCTPKVLDSTTIFQVLSFFNCMIINGYRKANSGLWPKISPGSIISDTVRQLYVDSAEIPYSIMLSHYKELAQIDFLPSITPDPVSDLSMFLKDKAIARPKEQWLSSFRQNLLEQDLLRSRHCIPGSNRLLVEFLESSDFDPYEEMQYLNSLEYLRDDQVSVSYSLKEKEVKVDGRIFAKLTKKLRNCQVMAEGMLAAEVAPFFKGNGVIQDQISLTKTMLTMSQLSLNCNRGLLHSSRERIGLNRRNRATTGKKARVATFLTTDLQKYCTNWRYQSIKLFARTLNRLFGFNHFFEWIHLRLMNLTMYVGDPFNPPTACNGPDLDDQQNEDIFIISARGGIEGLCQKLWSMISIAAINLAATKANCRVACMVQGDNQVIAVTKEVTDSTTWEQAADELHQISDLFFDELIKVNHGLGHNLKLRETIRSDTLFVYSKRIFKDGRILSQMLKNASKLVLISGDLSENIPSSCGNISSTITRICENGAPKDFCYLLNYIMCLTEVLFDCNFSIISRTEPESYRQLNNNLSLLSAYVLTPTQVGGLNNLQYSRLYARNIGDPATAAFADLRRLITVGLVPERVLNAIINRKPGDGTWLTLCSDPYALNLPLSGDPGIILKKHTQRVLFETCSNPLLAGVYSDDHDSEEMRLARSLLDQPLVHPRVAHAILECSSIGRRKQIQGLVDTTTTIIKIAIDRKPLSLRKLQKIVNYSSLHVQYFIDELWSQDHPRNPLVNVETCSLTLSAYCRTQSWRNLLGGRPIQGVGCPDVLEMLHGHILSLAGACQACNSGDTQFTWLHLPSGVDLSNNSESNPALRIPYLGSKTQERRTASLARIASMSPHIKAALRGSSLVVWAFGESEHNWEYAHRIALSRCEISMEHLKLLTPMPTSGNLQHRLDDGITQTVFTPASLYRVAPYVHISNDSQRLFEENSAKESNIVYQQVMLTGLGFIESLFPLGTNSTSEELTLHLHTGSSCCIREVDLAEPFDLQGGVPEISAVKHNRFMFDPDPFELKERTTLDIKVFKSYEMNLESYSTFDLMTVLASSTGKMIGQSIVSYDSDTSIKNDAIILYDNSRNWISEGQNCDIVQLLEYAALEIMLDCAYQAYYLRIAGVQALLMYMNDLLSNVPGLLLGNIAATISHPIILDRLYLVGLVDYRQVPQLANLDFIALASEVLIKCLKRVLLSLSSGKAYDLLFPSTIEDNLDERMFNLLARYNCLLCLIFSSQKELPIIRGLNAEEKCRTINNHLNLMKTVENLSPAQLTLINEPQVVTFPTNLYYMSRKSLNIIRDRPDRRAILDCIFPTPDLSDLQLCIPTWPQKDDPFLDGAMLIRRDLTPNVEIRKLESLESTGGGESQQVVCLNDSMLRYLFRGVGISSTSWYKASSLLSEPEVRLTRGGNALYLAEGSGSVMSLIEHYLPHKRIFYNSLFSNTQNPPQRHFGPTPTQFLESVPFKNIQAQIACSEGYVQEFEVLWRECQPETDLTRDACVNFICQRVAPLSIQFLHCDLELGNDVSWEVTRTALVNVFSILSQCVCPKGVSVLKTRFSRVREFSFLHSLLWTSSHTIRIISNGYAARGDLECYIVAVKGDQTYNPPVQDVVCKVSQLDANNLTLLSRHDERELMKDFITQIRACNHIYQSPMSLIIKCLLKQSDQALFAVGGQPTRPLTADLRAGGSAVSFLALATSHLETTLKSVVYFRDEQNLVDTVFLLTPYNLKTQGKIRTLLQQVTRQLFEIKLISISADQLQDVQQVLSIILKSTICINDLITVKTFIHESKIRRYLVRRLGKSGISNCFHDQSKIVLTRAEQKYYLKILGNAIKGYYA</sequence>
<evidence type="ECO:0000259" key="22">
    <source>
        <dbReference type="PROSITE" id="PS50526"/>
    </source>
</evidence>
<keyword evidence="11 21" id="KW-0067">ATP-binding</keyword>
<keyword evidence="4 21" id="KW-0489">Methyltransferase</keyword>
<dbReference type="InterPro" id="IPR026890">
    <property type="entry name" value="Mononeg_mRNAcap"/>
</dbReference>
<comment type="catalytic activity">
    <reaction evidence="20 21">
        <text>GTP + H2O = GDP + phosphate + H(+)</text>
        <dbReference type="Rhea" id="RHEA:19669"/>
        <dbReference type="ChEBI" id="CHEBI:15377"/>
        <dbReference type="ChEBI" id="CHEBI:15378"/>
        <dbReference type="ChEBI" id="CHEBI:37565"/>
        <dbReference type="ChEBI" id="CHEBI:43474"/>
        <dbReference type="ChEBI" id="CHEBI:58189"/>
    </reaction>
</comment>